<reference evidence="2 3" key="1">
    <citation type="journal article" date="2020" name="Phytopathology">
        <title>Genome Sequence Resources of Colletotrichum truncatum, C. plurivorum, C. musicola, and C. sojae: Four Species Pathogenic to Soybean (Glycine max).</title>
        <authorList>
            <person name="Rogerio F."/>
            <person name="Boufleur T.R."/>
            <person name="Ciampi-Guillardi M."/>
            <person name="Sukno S.A."/>
            <person name="Thon M.R."/>
            <person name="Massola Junior N.S."/>
            <person name="Baroncelli R."/>
        </authorList>
    </citation>
    <scope>NUCLEOTIDE SEQUENCE [LARGE SCALE GENOMIC DNA]</scope>
    <source>
        <strain evidence="2 3">LFN0009</strain>
    </source>
</reference>
<comment type="caution">
    <text evidence="2">The sequence shown here is derived from an EMBL/GenBank/DDBJ whole genome shotgun (WGS) entry which is preliminary data.</text>
</comment>
<organism evidence="2 3">
    <name type="scientific">Colletotrichum sojae</name>
    <dbReference type="NCBI Taxonomy" id="2175907"/>
    <lineage>
        <taxon>Eukaryota</taxon>
        <taxon>Fungi</taxon>
        <taxon>Dikarya</taxon>
        <taxon>Ascomycota</taxon>
        <taxon>Pezizomycotina</taxon>
        <taxon>Sordariomycetes</taxon>
        <taxon>Hypocreomycetidae</taxon>
        <taxon>Glomerellales</taxon>
        <taxon>Glomerellaceae</taxon>
        <taxon>Colletotrichum</taxon>
        <taxon>Colletotrichum orchidearum species complex</taxon>
    </lineage>
</organism>
<sequence length="155" mass="16905">MPIRPANNGRAAQPVSARKAARRRVSVSTPALHLTGAPPQAVGIGETERYNGPIANDHIDLPMAPAHVNGAAVDRTWPGVYAVHDEFESQPHVEPTRYNLDLTAPLMTAVVPVCSGNREHAPKRLTWTRLGADCFQFFFHRASWTFSASSLVMLA</sequence>
<gene>
    <name evidence="2" type="ORF">CSOJ01_05532</name>
</gene>
<dbReference type="EMBL" id="WIGN01000070">
    <property type="protein sequence ID" value="KAF6811804.1"/>
    <property type="molecule type" value="Genomic_DNA"/>
</dbReference>
<evidence type="ECO:0000313" key="2">
    <source>
        <dbReference type="EMBL" id="KAF6811804.1"/>
    </source>
</evidence>
<evidence type="ECO:0000256" key="1">
    <source>
        <dbReference type="SAM" id="MobiDB-lite"/>
    </source>
</evidence>
<proteinExistence type="predicted"/>
<feature type="region of interest" description="Disordered" evidence="1">
    <location>
        <begin position="1"/>
        <end position="27"/>
    </location>
</feature>
<accession>A0A8H6MWM1</accession>
<dbReference type="AlphaFoldDB" id="A0A8H6MWM1"/>
<evidence type="ECO:0000313" key="3">
    <source>
        <dbReference type="Proteomes" id="UP000652219"/>
    </source>
</evidence>
<name>A0A8H6MWM1_9PEZI</name>
<dbReference type="Proteomes" id="UP000652219">
    <property type="component" value="Unassembled WGS sequence"/>
</dbReference>
<protein>
    <submittedName>
        <fullName evidence="2">Uncharacterized protein</fullName>
    </submittedName>
</protein>
<keyword evidence="3" id="KW-1185">Reference proteome</keyword>